<gene>
    <name evidence="1" type="ORF">PC41400_24915</name>
</gene>
<protein>
    <submittedName>
        <fullName evidence="1">DUF3139 domain-containing protein</fullName>
    </submittedName>
</protein>
<accession>A0A410X2B2</accession>
<dbReference type="Proteomes" id="UP000288943">
    <property type="component" value="Chromosome"/>
</dbReference>
<dbReference type="AlphaFoldDB" id="A0A410X2B2"/>
<evidence type="ECO:0000313" key="2">
    <source>
        <dbReference type="Proteomes" id="UP000288943"/>
    </source>
</evidence>
<dbReference type="RefSeq" id="WP_084706610.1">
    <property type="nucleotide sequence ID" value="NZ_CP026520.1"/>
</dbReference>
<dbReference type="OrthoDB" id="2678071at2"/>
<dbReference type="KEGG" id="pchi:PC41400_24915"/>
<proteinExistence type="predicted"/>
<dbReference type="EMBL" id="CP026520">
    <property type="protein sequence ID" value="QAV20745.1"/>
    <property type="molecule type" value="Genomic_DNA"/>
</dbReference>
<dbReference type="GeneID" id="95378036"/>
<name>A0A410X2B2_9BACL</name>
<organism evidence="1 2">
    <name type="scientific">Paenibacillus chitinolyticus</name>
    <dbReference type="NCBI Taxonomy" id="79263"/>
    <lineage>
        <taxon>Bacteria</taxon>
        <taxon>Bacillati</taxon>
        <taxon>Bacillota</taxon>
        <taxon>Bacilli</taxon>
        <taxon>Bacillales</taxon>
        <taxon>Paenibacillaceae</taxon>
        <taxon>Paenibacillus</taxon>
    </lineage>
</organism>
<evidence type="ECO:0000313" key="1">
    <source>
        <dbReference type="EMBL" id="QAV20745.1"/>
    </source>
</evidence>
<dbReference type="Pfam" id="PF11337">
    <property type="entry name" value="DUF3139"/>
    <property type="match status" value="1"/>
</dbReference>
<sequence>MESRKYADEEILSIKGKHSKTPAYPVYVKFKDEPGVTYVYTHNGDKWIQLEAARDQYGNLPKYKHDENPNLIK</sequence>
<dbReference type="InterPro" id="IPR021486">
    <property type="entry name" value="DUF3139"/>
</dbReference>
<reference evidence="1 2" key="1">
    <citation type="submission" date="2018-01" db="EMBL/GenBank/DDBJ databases">
        <title>The whole genome sequencing and assembly of Paenibacillus chitinolyticus KCCM 41400 strain.</title>
        <authorList>
            <person name="Kim J.-Y."/>
            <person name="Park M.-K."/>
            <person name="Lee Y.-J."/>
            <person name="Yi H."/>
            <person name="Bahn Y.-S."/>
            <person name="Kim J.F."/>
            <person name="Lee D.-W."/>
        </authorList>
    </citation>
    <scope>NUCLEOTIDE SEQUENCE [LARGE SCALE GENOMIC DNA]</scope>
    <source>
        <strain evidence="1 2">KCCM 41400</strain>
    </source>
</reference>